<evidence type="ECO:0000259" key="2">
    <source>
        <dbReference type="Pfam" id="PF00082"/>
    </source>
</evidence>
<dbReference type="EMBL" id="CP012159">
    <property type="protein sequence ID" value="AKT39578.1"/>
    <property type="molecule type" value="Genomic_DNA"/>
</dbReference>
<dbReference type="AlphaFoldDB" id="A0A0K1EG86"/>
<dbReference type="GO" id="GO:0006508">
    <property type="term" value="P:proteolysis"/>
    <property type="evidence" value="ECO:0007669"/>
    <property type="project" value="InterPro"/>
</dbReference>
<accession>A0A0K1EG86</accession>
<name>A0A0K1EG86_CHOCO</name>
<proteinExistence type="predicted"/>
<reference evidence="3 4" key="1">
    <citation type="submission" date="2015-07" db="EMBL/GenBank/DDBJ databases">
        <title>Genome analysis of myxobacterium Chondromyces crocatus Cm c5 reveals a high potential for natural compound synthesis and the genetic basis for the loss of fruiting body formation.</title>
        <authorList>
            <person name="Zaburannyi N."/>
            <person name="Bunk B."/>
            <person name="Maier J."/>
            <person name="Overmann J."/>
            <person name="Mueller R."/>
        </authorList>
    </citation>
    <scope>NUCLEOTIDE SEQUENCE [LARGE SCALE GENOMIC DNA]</scope>
    <source>
        <strain evidence="3 4">Cm c5</strain>
    </source>
</reference>
<dbReference type="SUPFAM" id="SSF52743">
    <property type="entry name" value="Subtilisin-like"/>
    <property type="match status" value="1"/>
</dbReference>
<evidence type="ECO:0000256" key="1">
    <source>
        <dbReference type="SAM" id="MobiDB-lite"/>
    </source>
</evidence>
<dbReference type="STRING" id="52.CMC5_037270"/>
<dbReference type="InterPro" id="IPR000209">
    <property type="entry name" value="Peptidase_S8/S53_dom"/>
</dbReference>
<sequence length="618" mass="66140">MSDERARTARPPWDFGYAPLPPSTGDEEPLPLDAVLALSRAVDPDLLAARLRPLASDLSVEPLVERMPLFWYRARASTTVPLIAVERALLSSEISLRYVASAVRSSFAVAPAFGPGTVAPVLGLLERRGRRWAARRPSRGEDPETPGRWFLRHEEGGLGVDRGRFGGGAGTRLAVIDDDGAGVDRISLDGEVLVLVERASQGTMHGALMVAWAIGSGQRADDFRGVAPDASPRLYFIPKPGTSVLALPLAIARAVLDGADVILCATYLEGCSSPLLDDALDFAWRWGRKGRGTPVVIPTGREASSPAGSLHASFSLGLGEPASDPRVFCIGPSARGGGWFLWRDRRGRSRPFANRGPAVRWLAPGDDMAFPLERRLAGSRARPAERLYHAESSGASALAAGALLLVLAQNPALRVEELDAIMTWTLEPVSTDLPPHVLPLADPDDVLPAGRDGDGHNAKHGYGQIHAGRACLVAGDPVALALQRMGEVAAAVMWSDLRRTAPVIQSLYSRRLARWSVRALIADASLLHDVCVLLRHARLTAGNPERRRAHGAGALLRALALLLRKLSSCRCVPRPGPRVSAELNALLSRAERATRGPVEQMDTIESAVADLAGQIGHR</sequence>
<dbReference type="Pfam" id="PF00082">
    <property type="entry name" value="Peptidase_S8"/>
    <property type="match status" value="1"/>
</dbReference>
<feature type="region of interest" description="Disordered" evidence="1">
    <location>
        <begin position="1"/>
        <end position="24"/>
    </location>
</feature>
<feature type="domain" description="Peptidase S8/S53" evidence="2">
    <location>
        <begin position="201"/>
        <end position="437"/>
    </location>
</feature>
<protein>
    <recommendedName>
        <fullName evidence="2">Peptidase S8/S53 domain-containing protein</fullName>
    </recommendedName>
</protein>
<dbReference type="Proteomes" id="UP000067626">
    <property type="component" value="Chromosome"/>
</dbReference>
<dbReference type="Gene3D" id="3.40.50.200">
    <property type="entry name" value="Peptidase S8/S53 domain"/>
    <property type="match status" value="1"/>
</dbReference>
<dbReference type="OrthoDB" id="5496158at2"/>
<dbReference type="KEGG" id="ccro:CMC5_037270"/>
<gene>
    <name evidence="3" type="ORF">CMC5_037270</name>
</gene>
<organism evidence="3 4">
    <name type="scientific">Chondromyces crocatus</name>
    <dbReference type="NCBI Taxonomy" id="52"/>
    <lineage>
        <taxon>Bacteria</taxon>
        <taxon>Pseudomonadati</taxon>
        <taxon>Myxococcota</taxon>
        <taxon>Polyangia</taxon>
        <taxon>Polyangiales</taxon>
        <taxon>Polyangiaceae</taxon>
        <taxon>Chondromyces</taxon>
    </lineage>
</organism>
<dbReference type="RefSeq" id="WP_050431640.1">
    <property type="nucleotide sequence ID" value="NZ_CP012159.1"/>
</dbReference>
<evidence type="ECO:0000313" key="3">
    <source>
        <dbReference type="EMBL" id="AKT39578.1"/>
    </source>
</evidence>
<keyword evidence="4" id="KW-1185">Reference proteome</keyword>
<dbReference type="GO" id="GO:0004252">
    <property type="term" value="F:serine-type endopeptidase activity"/>
    <property type="evidence" value="ECO:0007669"/>
    <property type="project" value="InterPro"/>
</dbReference>
<dbReference type="InterPro" id="IPR036852">
    <property type="entry name" value="Peptidase_S8/S53_dom_sf"/>
</dbReference>
<evidence type="ECO:0000313" key="4">
    <source>
        <dbReference type="Proteomes" id="UP000067626"/>
    </source>
</evidence>